<evidence type="ECO:0000256" key="4">
    <source>
        <dbReference type="PROSITE-ProRule" id="PRU00277"/>
    </source>
</evidence>
<gene>
    <name evidence="8" type="ORF">GCM10022276_20210</name>
</gene>
<comment type="similarity">
    <text evidence="5">Belongs to the FKBP-type PPIase family.</text>
</comment>
<feature type="transmembrane region" description="Helical" evidence="6">
    <location>
        <begin position="17"/>
        <end position="38"/>
    </location>
</feature>
<evidence type="ECO:0000256" key="5">
    <source>
        <dbReference type="RuleBase" id="RU003915"/>
    </source>
</evidence>
<keyword evidence="6" id="KW-0472">Membrane</keyword>
<evidence type="ECO:0000256" key="2">
    <source>
        <dbReference type="ARBA" id="ARBA00023110"/>
    </source>
</evidence>
<organism evidence="8 9">
    <name type="scientific">Sphingomonas limnosediminicola</name>
    <dbReference type="NCBI Taxonomy" id="940133"/>
    <lineage>
        <taxon>Bacteria</taxon>
        <taxon>Pseudomonadati</taxon>
        <taxon>Pseudomonadota</taxon>
        <taxon>Alphaproteobacteria</taxon>
        <taxon>Sphingomonadales</taxon>
        <taxon>Sphingomonadaceae</taxon>
        <taxon>Sphingomonas</taxon>
    </lineage>
</organism>
<dbReference type="EMBL" id="BAABBM010000001">
    <property type="protein sequence ID" value="GAA3901401.1"/>
    <property type="molecule type" value="Genomic_DNA"/>
</dbReference>
<evidence type="ECO:0000313" key="8">
    <source>
        <dbReference type="EMBL" id="GAA3901401.1"/>
    </source>
</evidence>
<feature type="domain" description="PPIase FKBP-type" evidence="7">
    <location>
        <begin position="66"/>
        <end position="152"/>
    </location>
</feature>
<keyword evidence="6" id="KW-0812">Transmembrane</keyword>
<proteinExistence type="inferred from homology"/>
<evidence type="ECO:0000256" key="6">
    <source>
        <dbReference type="SAM" id="Phobius"/>
    </source>
</evidence>
<keyword evidence="6" id="KW-1133">Transmembrane helix</keyword>
<dbReference type="EC" id="5.2.1.8" evidence="5"/>
<accession>A0ABP7LID6</accession>
<dbReference type="InterPro" id="IPR001179">
    <property type="entry name" value="PPIase_FKBP_dom"/>
</dbReference>
<dbReference type="PANTHER" id="PTHR10516">
    <property type="entry name" value="PEPTIDYL-PROLYL CIS-TRANS ISOMERASE"/>
    <property type="match status" value="1"/>
</dbReference>
<dbReference type="RefSeq" id="WP_344699565.1">
    <property type="nucleotide sequence ID" value="NZ_BAABBM010000001.1"/>
</dbReference>
<evidence type="ECO:0000259" key="7">
    <source>
        <dbReference type="PROSITE" id="PS50059"/>
    </source>
</evidence>
<evidence type="ECO:0000256" key="1">
    <source>
        <dbReference type="ARBA" id="ARBA00000971"/>
    </source>
</evidence>
<name>A0ABP7LID6_9SPHN</name>
<dbReference type="PANTHER" id="PTHR10516:SF443">
    <property type="entry name" value="FK506-BINDING PROTEIN 59-RELATED"/>
    <property type="match status" value="1"/>
</dbReference>
<keyword evidence="3 4" id="KW-0413">Isomerase</keyword>
<reference evidence="9" key="1">
    <citation type="journal article" date="2019" name="Int. J. Syst. Evol. Microbiol.">
        <title>The Global Catalogue of Microorganisms (GCM) 10K type strain sequencing project: providing services to taxonomists for standard genome sequencing and annotation.</title>
        <authorList>
            <consortium name="The Broad Institute Genomics Platform"/>
            <consortium name="The Broad Institute Genome Sequencing Center for Infectious Disease"/>
            <person name="Wu L."/>
            <person name="Ma J."/>
        </authorList>
    </citation>
    <scope>NUCLEOTIDE SEQUENCE [LARGE SCALE GENOMIC DNA]</scope>
    <source>
        <strain evidence="9">JCM 17543</strain>
    </source>
</reference>
<evidence type="ECO:0000313" key="9">
    <source>
        <dbReference type="Proteomes" id="UP001500827"/>
    </source>
</evidence>
<sequence>MSVAEAAHRPARTGRAAGLWLGFLIVIGAAVSLAWYGAGSLRPEVTKSGLQFRTIKAGTGKNITQTDAALMDYVLTANDGTVFDSSQKHNGAQPFAMGHVYPGFAEAMSRMQEGGVYRFVLPQNIAWGASGEPEGWPKDSPLTFDVRVQKVVPGGAALLEQQMQQQQMQQMLQQQLQQQQQQGGSR</sequence>
<keyword evidence="2 4" id="KW-0697">Rotamase</keyword>
<dbReference type="PROSITE" id="PS50059">
    <property type="entry name" value="FKBP_PPIASE"/>
    <property type="match status" value="1"/>
</dbReference>
<dbReference type="SUPFAM" id="SSF54534">
    <property type="entry name" value="FKBP-like"/>
    <property type="match status" value="1"/>
</dbReference>
<keyword evidence="9" id="KW-1185">Reference proteome</keyword>
<dbReference type="Proteomes" id="UP001500827">
    <property type="component" value="Unassembled WGS sequence"/>
</dbReference>
<evidence type="ECO:0000256" key="3">
    <source>
        <dbReference type="ARBA" id="ARBA00023235"/>
    </source>
</evidence>
<dbReference type="Pfam" id="PF00254">
    <property type="entry name" value="FKBP_C"/>
    <property type="match status" value="1"/>
</dbReference>
<protein>
    <recommendedName>
        <fullName evidence="5">Peptidyl-prolyl cis-trans isomerase</fullName>
        <ecNumber evidence="5">5.2.1.8</ecNumber>
    </recommendedName>
</protein>
<comment type="catalytic activity">
    <reaction evidence="1 4 5">
        <text>[protein]-peptidylproline (omega=180) = [protein]-peptidylproline (omega=0)</text>
        <dbReference type="Rhea" id="RHEA:16237"/>
        <dbReference type="Rhea" id="RHEA-COMP:10747"/>
        <dbReference type="Rhea" id="RHEA-COMP:10748"/>
        <dbReference type="ChEBI" id="CHEBI:83833"/>
        <dbReference type="ChEBI" id="CHEBI:83834"/>
        <dbReference type="EC" id="5.2.1.8"/>
    </reaction>
</comment>
<dbReference type="InterPro" id="IPR046357">
    <property type="entry name" value="PPIase_dom_sf"/>
</dbReference>
<dbReference type="InterPro" id="IPR050689">
    <property type="entry name" value="FKBP-type_PPIase"/>
</dbReference>
<comment type="caution">
    <text evidence="8">The sequence shown here is derived from an EMBL/GenBank/DDBJ whole genome shotgun (WGS) entry which is preliminary data.</text>
</comment>
<dbReference type="Gene3D" id="3.10.50.40">
    <property type="match status" value="1"/>
</dbReference>